<comment type="caution">
    <text evidence="2">The sequence shown here is derived from an EMBL/GenBank/DDBJ whole genome shotgun (WGS) entry which is preliminary data.</text>
</comment>
<evidence type="ECO:0000313" key="3">
    <source>
        <dbReference type="Proteomes" id="UP000272117"/>
    </source>
</evidence>
<dbReference type="InterPro" id="IPR021109">
    <property type="entry name" value="Peptidase_aspartic_dom_sf"/>
</dbReference>
<organism evidence="2 3">
    <name type="scientific">Rufibacter latericius</name>
    <dbReference type="NCBI Taxonomy" id="2487040"/>
    <lineage>
        <taxon>Bacteria</taxon>
        <taxon>Pseudomonadati</taxon>
        <taxon>Bacteroidota</taxon>
        <taxon>Cytophagia</taxon>
        <taxon>Cytophagales</taxon>
        <taxon>Hymenobacteraceae</taxon>
        <taxon>Rufibacter</taxon>
    </lineage>
</organism>
<keyword evidence="3" id="KW-1185">Reference proteome</keyword>
<gene>
    <name evidence="2" type="ORF">EFB08_03075</name>
</gene>
<dbReference type="EMBL" id="RJJD01000001">
    <property type="protein sequence ID" value="RNI31517.1"/>
    <property type="molecule type" value="Genomic_DNA"/>
</dbReference>
<sequence>MKQLTRTFLLLLLLWTCHLRAFSQARIPLEKYAGNLKAVQVVVQGKPYRFLFDTGGGETIISPEVAKALSKTPYGQIPAYRMTGEKVVFQKCDSVELLLNGQRLFQNQVAVWDLMRILPAGLPHLDGVISLKTFAGKILGIDLKNDQLTLEDQKSFAGRQKNLALVNSRFATGLAGNELSLFLEVQAPHRKLWFLFDSGNLDQILLSPATVNLLGLNASAAPGTQLEKVPLTLHRKALPAPATVKDILYDGALNFDFIRENTYYLDLKQYQVWRN</sequence>
<feature type="chain" id="PRO_5018061951" description="Aspartyl protease" evidence="1">
    <location>
        <begin position="22"/>
        <end position="275"/>
    </location>
</feature>
<proteinExistence type="predicted"/>
<dbReference type="RefSeq" id="WP_123125416.1">
    <property type="nucleotide sequence ID" value="NZ_RJJD01000001.1"/>
</dbReference>
<evidence type="ECO:0008006" key="4">
    <source>
        <dbReference type="Google" id="ProtNLM"/>
    </source>
</evidence>
<dbReference type="OrthoDB" id="5580718at2"/>
<name>A0A3M9N2G7_9BACT</name>
<evidence type="ECO:0000256" key="1">
    <source>
        <dbReference type="SAM" id="SignalP"/>
    </source>
</evidence>
<feature type="signal peptide" evidence="1">
    <location>
        <begin position="1"/>
        <end position="21"/>
    </location>
</feature>
<accession>A0A3M9N2G7</accession>
<dbReference type="SUPFAM" id="SSF50630">
    <property type="entry name" value="Acid proteases"/>
    <property type="match status" value="1"/>
</dbReference>
<evidence type="ECO:0000313" key="2">
    <source>
        <dbReference type="EMBL" id="RNI31517.1"/>
    </source>
</evidence>
<dbReference type="Proteomes" id="UP000272117">
    <property type="component" value="Unassembled WGS sequence"/>
</dbReference>
<keyword evidence="1" id="KW-0732">Signal</keyword>
<reference evidence="2 3" key="1">
    <citation type="submission" date="2018-11" db="EMBL/GenBank/DDBJ databases">
        <title>Rufibacter latericius sp. nov., isolated from water in Baiyang Lake.</title>
        <authorList>
            <person name="Yang Y."/>
        </authorList>
    </citation>
    <scope>NUCLEOTIDE SEQUENCE [LARGE SCALE GENOMIC DNA]</scope>
    <source>
        <strain evidence="2 3">R-22-1c-1</strain>
    </source>
</reference>
<protein>
    <recommendedName>
        <fullName evidence="4">Aspartyl protease</fullName>
    </recommendedName>
</protein>
<dbReference type="Pfam" id="PF13650">
    <property type="entry name" value="Asp_protease_2"/>
    <property type="match status" value="1"/>
</dbReference>
<dbReference type="Gene3D" id="2.40.70.10">
    <property type="entry name" value="Acid Proteases"/>
    <property type="match status" value="1"/>
</dbReference>
<dbReference type="AlphaFoldDB" id="A0A3M9N2G7"/>